<protein>
    <recommendedName>
        <fullName evidence="3">lysozyme</fullName>
        <ecNumber evidence="3">3.2.1.17</ecNumber>
    </recommendedName>
</protein>
<feature type="disulfide bond" evidence="12">
    <location>
        <begin position="124"/>
        <end position="130"/>
    </location>
</feature>
<organism evidence="14 15">
    <name type="scientific">Dreissena polymorpha</name>
    <name type="common">Zebra mussel</name>
    <name type="synonym">Mytilus polymorpha</name>
    <dbReference type="NCBI Taxonomy" id="45954"/>
    <lineage>
        <taxon>Eukaryota</taxon>
        <taxon>Metazoa</taxon>
        <taxon>Spiralia</taxon>
        <taxon>Lophotrochozoa</taxon>
        <taxon>Mollusca</taxon>
        <taxon>Bivalvia</taxon>
        <taxon>Autobranchia</taxon>
        <taxon>Heteroconchia</taxon>
        <taxon>Euheterodonta</taxon>
        <taxon>Imparidentia</taxon>
        <taxon>Neoheterodontei</taxon>
        <taxon>Myida</taxon>
        <taxon>Dreissenoidea</taxon>
        <taxon>Dreissenidae</taxon>
        <taxon>Dreissena</taxon>
    </lineage>
</organism>
<keyword evidence="10" id="KW-0326">Glycosidase</keyword>
<dbReference type="PANTHER" id="PTHR11195">
    <property type="entry name" value="DESTABILASE-RELATED"/>
    <property type="match status" value="1"/>
</dbReference>
<dbReference type="EC" id="3.2.1.17" evidence="3"/>
<feature type="disulfide bond" evidence="12">
    <location>
        <begin position="122"/>
        <end position="227"/>
    </location>
</feature>
<evidence type="ECO:0000256" key="7">
    <source>
        <dbReference type="ARBA" id="ARBA00022801"/>
    </source>
</evidence>
<feature type="disulfide bond" evidence="12">
    <location>
        <begin position="167"/>
        <end position="173"/>
    </location>
</feature>
<dbReference type="Pfam" id="PF05497">
    <property type="entry name" value="Destabilase"/>
    <property type="match status" value="1"/>
</dbReference>
<dbReference type="AlphaFoldDB" id="A0A9D4MW46"/>
<proteinExistence type="predicted"/>
<dbReference type="Proteomes" id="UP000828390">
    <property type="component" value="Unassembled WGS sequence"/>
</dbReference>
<evidence type="ECO:0000256" key="10">
    <source>
        <dbReference type="ARBA" id="ARBA00023295"/>
    </source>
</evidence>
<dbReference type="GO" id="GO:0003796">
    <property type="term" value="F:lysozyme activity"/>
    <property type="evidence" value="ECO:0007669"/>
    <property type="project" value="UniProtKB-EC"/>
</dbReference>
<dbReference type="SUPFAM" id="SSF53955">
    <property type="entry name" value="Lysozyme-like"/>
    <property type="match status" value="1"/>
</dbReference>
<dbReference type="PANTHER" id="PTHR11195:SF13">
    <property type="entry name" value="INVERTEBRATE-TYPE LYSOZYME 2-RELATED"/>
    <property type="match status" value="1"/>
</dbReference>
<evidence type="ECO:0000256" key="5">
    <source>
        <dbReference type="ARBA" id="ARBA00022529"/>
    </source>
</evidence>
<keyword evidence="7" id="KW-0378">Hydrolase</keyword>
<evidence type="ECO:0000313" key="15">
    <source>
        <dbReference type="Proteomes" id="UP000828390"/>
    </source>
</evidence>
<dbReference type="EMBL" id="JAIWYP010000001">
    <property type="protein sequence ID" value="KAH3883433.1"/>
    <property type="molecule type" value="Genomic_DNA"/>
</dbReference>
<dbReference type="OrthoDB" id="6337871at2759"/>
<evidence type="ECO:0000256" key="11">
    <source>
        <dbReference type="PIRSR" id="PIRSR608597-1"/>
    </source>
</evidence>
<feature type="disulfide bond" evidence="12">
    <location>
        <begin position="157"/>
        <end position="177"/>
    </location>
</feature>
<evidence type="ECO:0000313" key="14">
    <source>
        <dbReference type="EMBL" id="KAH3883433.1"/>
    </source>
</evidence>
<dbReference type="GO" id="GO:0050830">
    <property type="term" value="P:defense response to Gram-positive bacterium"/>
    <property type="evidence" value="ECO:0007669"/>
    <property type="project" value="TreeGrafter"/>
</dbReference>
<reference evidence="14" key="2">
    <citation type="submission" date="2020-11" db="EMBL/GenBank/DDBJ databases">
        <authorList>
            <person name="McCartney M.A."/>
            <person name="Auch B."/>
            <person name="Kono T."/>
            <person name="Mallez S."/>
            <person name="Becker A."/>
            <person name="Gohl D.M."/>
            <person name="Silverstein K.A.T."/>
            <person name="Koren S."/>
            <person name="Bechman K.B."/>
            <person name="Herman A."/>
            <person name="Abrahante J.E."/>
            <person name="Garbe J."/>
        </authorList>
    </citation>
    <scope>NUCLEOTIDE SEQUENCE</scope>
    <source>
        <strain evidence="14">Duluth1</strain>
        <tissue evidence="14">Whole animal</tissue>
    </source>
</reference>
<dbReference type="GO" id="GO:0031640">
    <property type="term" value="P:killing of cells of another organism"/>
    <property type="evidence" value="ECO:0007669"/>
    <property type="project" value="UniProtKB-KW"/>
</dbReference>
<keyword evidence="4" id="KW-0964">Secreted</keyword>
<evidence type="ECO:0000256" key="8">
    <source>
        <dbReference type="ARBA" id="ARBA00023022"/>
    </source>
</evidence>
<dbReference type="InterPro" id="IPR008597">
    <property type="entry name" value="Invert_lysozyme"/>
</dbReference>
<evidence type="ECO:0000256" key="13">
    <source>
        <dbReference type="SAM" id="SignalP"/>
    </source>
</evidence>
<evidence type="ECO:0000256" key="6">
    <source>
        <dbReference type="ARBA" id="ARBA00022638"/>
    </source>
</evidence>
<keyword evidence="8" id="KW-0044">Antibiotic</keyword>
<keyword evidence="9 12" id="KW-1015">Disulfide bond</keyword>
<name>A0A9D4MW46_DREPO</name>
<evidence type="ECO:0000256" key="12">
    <source>
        <dbReference type="PIRSR" id="PIRSR608597-3"/>
    </source>
</evidence>
<keyword evidence="13" id="KW-0732">Signal</keyword>
<accession>A0A9D4MW46</accession>
<comment type="subcellular location">
    <subcellularLocation>
        <location evidence="2">Secreted</location>
    </subcellularLocation>
</comment>
<evidence type="ECO:0000256" key="3">
    <source>
        <dbReference type="ARBA" id="ARBA00012732"/>
    </source>
</evidence>
<evidence type="ECO:0000256" key="4">
    <source>
        <dbReference type="ARBA" id="ARBA00022525"/>
    </source>
</evidence>
<evidence type="ECO:0000256" key="2">
    <source>
        <dbReference type="ARBA" id="ARBA00004613"/>
    </source>
</evidence>
<keyword evidence="6" id="KW-0081">Bacteriolytic enzyme</keyword>
<evidence type="ECO:0000256" key="9">
    <source>
        <dbReference type="ARBA" id="ARBA00023157"/>
    </source>
</evidence>
<comment type="catalytic activity">
    <reaction evidence="1">
        <text>Hydrolysis of (1-&gt;4)-beta-linkages between N-acetylmuramic acid and N-acetyl-D-glucosamine residues in a peptidoglycan and between N-acetyl-D-glucosamine residues in chitodextrins.</text>
        <dbReference type="EC" id="3.2.1.17"/>
    </reaction>
</comment>
<dbReference type="Gene3D" id="1.10.530.10">
    <property type="match status" value="1"/>
</dbReference>
<evidence type="ECO:0000256" key="1">
    <source>
        <dbReference type="ARBA" id="ARBA00000632"/>
    </source>
</evidence>
<gene>
    <name evidence="14" type="ORF">DPMN_007388</name>
</gene>
<dbReference type="GO" id="GO:0004568">
    <property type="term" value="F:chitinase activity"/>
    <property type="evidence" value="ECO:0007669"/>
    <property type="project" value="UniProtKB-ARBA"/>
</dbReference>
<comment type="caution">
    <text evidence="14">The sequence shown here is derived from an EMBL/GenBank/DDBJ whole genome shotgun (WGS) entry which is preliminary data.</text>
</comment>
<dbReference type="CDD" id="cd16890">
    <property type="entry name" value="lyz_i"/>
    <property type="match status" value="1"/>
</dbReference>
<feature type="chain" id="PRO_5039315612" description="lysozyme" evidence="13">
    <location>
        <begin position="18"/>
        <end position="231"/>
    </location>
</feature>
<keyword evidence="5" id="KW-0929">Antimicrobial</keyword>
<keyword evidence="15" id="KW-1185">Reference proteome</keyword>
<sequence>MMFLAVLAASSVAIVTAAPATGTCMCVTSSAVSVRDKAGLSGHVVATVGQGECYIFNGGVLTVDGHIWYELQNVHGHARVWVASEFLTASAASSCSAGSGGGGSTGSHTFATGLVSQQCLECICQQESGCRPIGCHFDVNSDSCGYFQIKNDYWTDCGRPGASWKACADDLHCASQCVQNYMKRYASTYGCAATCESYAREHNGGPRGCHSSSTLGYWHEVQRHTGCSGVH</sequence>
<feature type="disulfide bond" evidence="12">
    <location>
        <begin position="119"/>
        <end position="195"/>
    </location>
</feature>
<feature type="disulfide bond" evidence="12">
    <location>
        <begin position="191"/>
        <end position="209"/>
    </location>
</feature>
<feature type="active site" description="Nucleophile" evidence="11">
    <location>
        <position position="138"/>
    </location>
</feature>
<feature type="disulfide bond" evidence="12">
    <location>
        <begin position="135"/>
        <end position="144"/>
    </location>
</feature>
<reference evidence="14" key="1">
    <citation type="journal article" date="2019" name="bioRxiv">
        <title>The Genome of the Zebra Mussel, Dreissena polymorpha: A Resource for Invasive Species Research.</title>
        <authorList>
            <person name="McCartney M.A."/>
            <person name="Auch B."/>
            <person name="Kono T."/>
            <person name="Mallez S."/>
            <person name="Zhang Y."/>
            <person name="Obille A."/>
            <person name="Becker A."/>
            <person name="Abrahante J.E."/>
            <person name="Garbe J."/>
            <person name="Badalamenti J.P."/>
            <person name="Herman A."/>
            <person name="Mangelson H."/>
            <person name="Liachko I."/>
            <person name="Sullivan S."/>
            <person name="Sone E.D."/>
            <person name="Koren S."/>
            <person name="Silverstein K.A.T."/>
            <person name="Beckman K.B."/>
            <person name="Gohl D.M."/>
        </authorList>
    </citation>
    <scope>NUCLEOTIDE SEQUENCE</scope>
    <source>
        <strain evidence="14">Duluth1</strain>
        <tissue evidence="14">Whole animal</tissue>
    </source>
</reference>
<dbReference type="GO" id="GO:0005576">
    <property type="term" value="C:extracellular region"/>
    <property type="evidence" value="ECO:0007669"/>
    <property type="project" value="UniProtKB-SubCell"/>
</dbReference>
<dbReference type="InterPro" id="IPR023346">
    <property type="entry name" value="Lysozyme-like_dom_sf"/>
</dbReference>
<dbReference type="FunFam" id="1.10.530.10:FF:000023">
    <property type="entry name" value="Invertebrate-type lysozyme"/>
    <property type="match status" value="1"/>
</dbReference>
<feature type="active site" description="Proton donor" evidence="11">
    <location>
        <position position="127"/>
    </location>
</feature>
<feature type="signal peptide" evidence="13">
    <location>
        <begin position="1"/>
        <end position="17"/>
    </location>
</feature>
<dbReference type="PROSITE" id="PS51909">
    <property type="entry name" value="LYSOZYME_I"/>
    <property type="match status" value="1"/>
</dbReference>